<name>A0A059KHR0_9BURK</name>
<sequence>MWHHGPIRGAVLMRIDDASVCKWHGTEDAAAAPSHFPSPVSQINQELP</sequence>
<dbReference type="Proteomes" id="UP000026714">
    <property type="component" value="Unassembled WGS sequence"/>
</dbReference>
<feature type="region of interest" description="Disordered" evidence="1">
    <location>
        <begin position="29"/>
        <end position="48"/>
    </location>
</feature>
<reference evidence="2 3" key="1">
    <citation type="journal article" date="2014" name="FEMS Microbiol. Ecol.">
        <title>Sphaerotilus natans encrusted with nanoball-shaped Fe(III) oxide minerals formed by nitrate-reducing mixotrophic Fe(II) oxidation.</title>
        <authorList>
            <person name="Park S."/>
            <person name="Kim D.H."/>
            <person name="Lee J.H."/>
            <person name="Hur H.G."/>
        </authorList>
    </citation>
    <scope>NUCLEOTIDE SEQUENCE [LARGE SCALE GENOMIC DNA]</scope>
    <source>
        <strain evidence="2 3">DSM 6575</strain>
    </source>
</reference>
<gene>
    <name evidence="2" type="ORF">X805_36720</name>
</gene>
<keyword evidence="3" id="KW-1185">Reference proteome</keyword>
<comment type="caution">
    <text evidence="2">The sequence shown here is derived from an EMBL/GenBank/DDBJ whole genome shotgun (WGS) entry which is preliminary data.</text>
</comment>
<dbReference type="AlphaFoldDB" id="A0A059KHR0"/>
<evidence type="ECO:0000256" key="1">
    <source>
        <dbReference type="SAM" id="MobiDB-lite"/>
    </source>
</evidence>
<dbReference type="EMBL" id="AZRA01000117">
    <property type="protein sequence ID" value="KDB50764.1"/>
    <property type="molecule type" value="Genomic_DNA"/>
</dbReference>
<proteinExistence type="predicted"/>
<organism evidence="2 3">
    <name type="scientific">Sphaerotilus natans subsp. natans DSM 6575</name>
    <dbReference type="NCBI Taxonomy" id="1286631"/>
    <lineage>
        <taxon>Bacteria</taxon>
        <taxon>Pseudomonadati</taxon>
        <taxon>Pseudomonadota</taxon>
        <taxon>Betaproteobacteria</taxon>
        <taxon>Burkholderiales</taxon>
        <taxon>Sphaerotilaceae</taxon>
        <taxon>Sphaerotilus</taxon>
    </lineage>
</organism>
<accession>A0A059KHR0</accession>
<evidence type="ECO:0000313" key="3">
    <source>
        <dbReference type="Proteomes" id="UP000026714"/>
    </source>
</evidence>
<evidence type="ECO:0000313" key="2">
    <source>
        <dbReference type="EMBL" id="KDB50764.1"/>
    </source>
</evidence>
<feature type="compositionally biased region" description="Polar residues" evidence="1">
    <location>
        <begin position="39"/>
        <end position="48"/>
    </location>
</feature>
<protein>
    <submittedName>
        <fullName evidence="2">Uncharacterized protein</fullName>
    </submittedName>
</protein>